<organism evidence="2 3">
    <name type="scientific">Winogradskyella maritima</name>
    <dbReference type="NCBI Taxonomy" id="1517766"/>
    <lineage>
        <taxon>Bacteria</taxon>
        <taxon>Pseudomonadati</taxon>
        <taxon>Bacteroidota</taxon>
        <taxon>Flavobacteriia</taxon>
        <taxon>Flavobacteriales</taxon>
        <taxon>Flavobacteriaceae</taxon>
        <taxon>Winogradskyella</taxon>
    </lineage>
</organism>
<comment type="caution">
    <text evidence="2">The sequence shown here is derived from an EMBL/GenBank/DDBJ whole genome shotgun (WGS) entry which is preliminary data.</text>
</comment>
<dbReference type="SUPFAM" id="SSF109854">
    <property type="entry name" value="DinB/YfiT-like putative metalloenzymes"/>
    <property type="match status" value="1"/>
</dbReference>
<gene>
    <name evidence="2" type="ORF">ACFOSX_12005</name>
</gene>
<dbReference type="Gene3D" id="1.20.120.450">
    <property type="entry name" value="dinb family like domain"/>
    <property type="match status" value="1"/>
</dbReference>
<dbReference type="RefSeq" id="WP_386101362.1">
    <property type="nucleotide sequence ID" value="NZ_JBHSAT010000022.1"/>
</dbReference>
<name>A0ABV8AM49_9FLAO</name>
<sequence>MKLPSNEYNPYYEPYIALSTQGDSISHSLSQNQISVPEFYNQIPKDKHDYAYAEGKWTVKDILLHLIDTERIFAYRALRIARQDKVEMAGFEQDDYVVAGKATGRSLNSLIDEYKAVRSATITMFKTFSEKELESVGTASGSQISVRAIGHIISGHENHHNNVIKQRYL</sequence>
<feature type="domain" description="DinB-like" evidence="1">
    <location>
        <begin position="39"/>
        <end position="163"/>
    </location>
</feature>
<accession>A0ABV8AM49</accession>
<dbReference type="Pfam" id="PF12867">
    <property type="entry name" value="DinB_2"/>
    <property type="match status" value="1"/>
</dbReference>
<evidence type="ECO:0000313" key="2">
    <source>
        <dbReference type="EMBL" id="MFC3877951.1"/>
    </source>
</evidence>
<keyword evidence="3" id="KW-1185">Reference proteome</keyword>
<dbReference type="EMBL" id="JBHSAT010000022">
    <property type="protein sequence ID" value="MFC3877951.1"/>
    <property type="molecule type" value="Genomic_DNA"/>
</dbReference>
<evidence type="ECO:0000313" key="3">
    <source>
        <dbReference type="Proteomes" id="UP001595812"/>
    </source>
</evidence>
<protein>
    <submittedName>
        <fullName evidence="2">DinB family protein</fullName>
    </submittedName>
</protein>
<reference evidence="3" key="1">
    <citation type="journal article" date="2019" name="Int. J. Syst. Evol. Microbiol.">
        <title>The Global Catalogue of Microorganisms (GCM) 10K type strain sequencing project: providing services to taxonomists for standard genome sequencing and annotation.</title>
        <authorList>
            <consortium name="The Broad Institute Genomics Platform"/>
            <consortium name="The Broad Institute Genome Sequencing Center for Infectious Disease"/>
            <person name="Wu L."/>
            <person name="Ma J."/>
        </authorList>
    </citation>
    <scope>NUCLEOTIDE SEQUENCE [LARGE SCALE GENOMIC DNA]</scope>
    <source>
        <strain evidence="3">CECT 8979</strain>
    </source>
</reference>
<dbReference type="InterPro" id="IPR024775">
    <property type="entry name" value="DinB-like"/>
</dbReference>
<dbReference type="InterPro" id="IPR034660">
    <property type="entry name" value="DinB/YfiT-like"/>
</dbReference>
<dbReference type="Proteomes" id="UP001595812">
    <property type="component" value="Unassembled WGS sequence"/>
</dbReference>
<proteinExistence type="predicted"/>
<evidence type="ECO:0000259" key="1">
    <source>
        <dbReference type="Pfam" id="PF12867"/>
    </source>
</evidence>